<evidence type="ECO:0008006" key="3">
    <source>
        <dbReference type="Google" id="ProtNLM"/>
    </source>
</evidence>
<evidence type="ECO:0000313" key="2">
    <source>
        <dbReference type="Proteomes" id="UP001320702"/>
    </source>
</evidence>
<gene>
    <name evidence="1" type="ORF">MU516_15250</name>
</gene>
<organism evidence="1 2">
    <name type="scientific">Paracoccus maritimus</name>
    <dbReference type="NCBI Taxonomy" id="2933292"/>
    <lineage>
        <taxon>Bacteria</taxon>
        <taxon>Pseudomonadati</taxon>
        <taxon>Pseudomonadota</taxon>
        <taxon>Alphaproteobacteria</taxon>
        <taxon>Rhodobacterales</taxon>
        <taxon>Paracoccaceae</taxon>
        <taxon>Paracoccus</taxon>
    </lineage>
</organism>
<protein>
    <recommendedName>
        <fullName evidence="3">Glycosyltransferase family 1 protein</fullName>
    </recommendedName>
</protein>
<dbReference type="EMBL" id="JANAVZ010000009">
    <property type="protein sequence ID" value="MCT4334222.1"/>
    <property type="molecule type" value="Genomic_DNA"/>
</dbReference>
<dbReference type="RefSeq" id="WP_260278140.1">
    <property type="nucleotide sequence ID" value="NZ_JANAVZ010000009.1"/>
</dbReference>
<keyword evidence="2" id="KW-1185">Reference proteome</keyword>
<evidence type="ECO:0000313" key="1">
    <source>
        <dbReference type="EMBL" id="MCT4334222.1"/>
    </source>
</evidence>
<comment type="caution">
    <text evidence="1">The sequence shown here is derived from an EMBL/GenBank/DDBJ whole genome shotgun (WGS) entry which is preliminary data.</text>
</comment>
<accession>A0ABT2KCG7</accession>
<reference evidence="1 2" key="1">
    <citation type="submission" date="2022-04" db="EMBL/GenBank/DDBJ databases">
        <title>Paracoccus sp. YLB-12 draft genome sequence.</title>
        <authorList>
            <person name="Yu L."/>
        </authorList>
    </citation>
    <scope>NUCLEOTIDE SEQUENCE [LARGE SCALE GENOMIC DNA]</scope>
    <source>
        <strain evidence="1 2">YLB-12</strain>
    </source>
</reference>
<name>A0ABT2KCG7_9RHOB</name>
<proteinExistence type="predicted"/>
<dbReference type="Proteomes" id="UP001320702">
    <property type="component" value="Unassembled WGS sequence"/>
</dbReference>
<sequence>MTRIDVAIPPGAAAGWAPIVGLANLAARLFGGQIVHYPTEYPGKLKKAWGLRPRPRGRQDAGLLALLYGPSDIAKLRQAAAFRDDYRFVVGWIIDSFWEDANVRGFEFGGIDLLCLIREEERDYYSRLTGRDVMALNWGADVLGLGTDNPDRPVDLLRVGRQPEAWNDDASSSEIAREMGLSFAGRPPQHPDPMQNLRGIMDAYGRAKYLVAHSNLTSVDPNTHKTKEYITARWTDALASGCSIAGVQPVRDSSYRNILWPGATLEFDRIDLRHNMQAVAEAVTAWTSEQARHNHRMALQRLDWRHSLKRIAQAMSVATPALDEELAHIDRLTRGADI</sequence>